<dbReference type="RefSeq" id="WP_145074701.1">
    <property type="nucleotide sequence ID" value="NZ_CP036425.1"/>
</dbReference>
<dbReference type="KEGG" id="pcor:KS4_07410"/>
<dbReference type="Gene3D" id="3.40.50.150">
    <property type="entry name" value="Vaccinia Virus protein VP39"/>
    <property type="match status" value="1"/>
</dbReference>
<name>A0A517YR51_9BACT</name>
<dbReference type="NCBIfam" id="TIGR01444">
    <property type="entry name" value="fkbM_fam"/>
    <property type="match status" value="1"/>
</dbReference>
<dbReference type="AlphaFoldDB" id="A0A517YR51"/>
<organism evidence="2 3">
    <name type="scientific">Poriferisphaera corsica</name>
    <dbReference type="NCBI Taxonomy" id="2528020"/>
    <lineage>
        <taxon>Bacteria</taxon>
        <taxon>Pseudomonadati</taxon>
        <taxon>Planctomycetota</taxon>
        <taxon>Phycisphaerae</taxon>
        <taxon>Phycisphaerales</taxon>
        <taxon>Phycisphaeraceae</taxon>
        <taxon>Poriferisphaera</taxon>
    </lineage>
</organism>
<reference evidence="2 3" key="1">
    <citation type="submission" date="2019-02" db="EMBL/GenBank/DDBJ databases">
        <title>Deep-cultivation of Planctomycetes and their phenomic and genomic characterization uncovers novel biology.</title>
        <authorList>
            <person name="Wiegand S."/>
            <person name="Jogler M."/>
            <person name="Boedeker C."/>
            <person name="Pinto D."/>
            <person name="Vollmers J."/>
            <person name="Rivas-Marin E."/>
            <person name="Kohn T."/>
            <person name="Peeters S.H."/>
            <person name="Heuer A."/>
            <person name="Rast P."/>
            <person name="Oberbeckmann S."/>
            <person name="Bunk B."/>
            <person name="Jeske O."/>
            <person name="Meyerdierks A."/>
            <person name="Storesund J.E."/>
            <person name="Kallscheuer N."/>
            <person name="Luecker S."/>
            <person name="Lage O.M."/>
            <person name="Pohl T."/>
            <person name="Merkel B.J."/>
            <person name="Hornburger P."/>
            <person name="Mueller R.-W."/>
            <person name="Bruemmer F."/>
            <person name="Labrenz M."/>
            <person name="Spormann A.M."/>
            <person name="Op den Camp H."/>
            <person name="Overmann J."/>
            <person name="Amann R."/>
            <person name="Jetten M.S.M."/>
            <person name="Mascher T."/>
            <person name="Medema M.H."/>
            <person name="Devos D.P."/>
            <person name="Kaster A.-K."/>
            <person name="Ovreas L."/>
            <person name="Rohde M."/>
            <person name="Galperin M.Y."/>
            <person name="Jogler C."/>
        </authorList>
    </citation>
    <scope>NUCLEOTIDE SEQUENCE [LARGE SCALE GENOMIC DNA]</scope>
    <source>
        <strain evidence="2 3">KS4</strain>
    </source>
</reference>
<dbReference type="EMBL" id="CP036425">
    <property type="protein sequence ID" value="QDU32707.1"/>
    <property type="molecule type" value="Genomic_DNA"/>
</dbReference>
<evidence type="ECO:0000313" key="3">
    <source>
        <dbReference type="Proteomes" id="UP000317369"/>
    </source>
</evidence>
<dbReference type="Pfam" id="PF05050">
    <property type="entry name" value="Methyltransf_21"/>
    <property type="match status" value="1"/>
</dbReference>
<proteinExistence type="predicted"/>
<sequence length="324" mass="36518">MLLPFLASLVTPFTRNDCPGSDRLFKYVVGNGNAKQHLWQNAPTRWVKGKHHGYLMECHLSDWMDRYTYFHGQFYEAGVQLVLKKLIQPGDHMIDVGANVGMLTLLSSHLVGPNGRVYAIEPNSDCCSRIQRQLHKNRIENVQLHALAFSNATGEAELKIVPSHAGYSTLSELSEQDQQTFTQSEQIATIRGDEFIQSLTDQHKPIKLIKMDIEGHETQALRGFTDTLTHDRPVLITEMNPCCLKRAGSSAAELFDLLSNLGYQAHIISTHNKRWQPIELRLSPTSEYSSDVTNDVCWIHAEDHQSRSRIAEHIHCPAPMLAAA</sequence>
<dbReference type="OrthoDB" id="261740at2"/>
<evidence type="ECO:0000259" key="1">
    <source>
        <dbReference type="Pfam" id="PF05050"/>
    </source>
</evidence>
<dbReference type="InterPro" id="IPR029063">
    <property type="entry name" value="SAM-dependent_MTases_sf"/>
</dbReference>
<dbReference type="InterPro" id="IPR006342">
    <property type="entry name" value="FkbM_mtfrase"/>
</dbReference>
<accession>A0A517YR51</accession>
<evidence type="ECO:0000313" key="2">
    <source>
        <dbReference type="EMBL" id="QDU32707.1"/>
    </source>
</evidence>
<protein>
    <recommendedName>
        <fullName evidence="1">Methyltransferase FkbM domain-containing protein</fullName>
    </recommendedName>
</protein>
<dbReference type="PANTHER" id="PTHR34203">
    <property type="entry name" value="METHYLTRANSFERASE, FKBM FAMILY PROTEIN"/>
    <property type="match status" value="1"/>
</dbReference>
<dbReference type="InterPro" id="IPR052514">
    <property type="entry name" value="SAM-dependent_MTase"/>
</dbReference>
<feature type="domain" description="Methyltransferase FkbM" evidence="1">
    <location>
        <begin position="95"/>
        <end position="264"/>
    </location>
</feature>
<keyword evidence="3" id="KW-1185">Reference proteome</keyword>
<dbReference type="Proteomes" id="UP000317369">
    <property type="component" value="Chromosome"/>
</dbReference>
<dbReference type="SUPFAM" id="SSF53335">
    <property type="entry name" value="S-adenosyl-L-methionine-dependent methyltransferases"/>
    <property type="match status" value="1"/>
</dbReference>
<dbReference type="PANTHER" id="PTHR34203:SF15">
    <property type="entry name" value="SLL1173 PROTEIN"/>
    <property type="match status" value="1"/>
</dbReference>
<gene>
    <name evidence="2" type="ORF">KS4_07410</name>
</gene>